<evidence type="ECO:0000313" key="5">
    <source>
        <dbReference type="Proteomes" id="UP000007148"/>
    </source>
</evidence>
<evidence type="ECO:0000256" key="1">
    <source>
        <dbReference type="ARBA" id="ARBA00006484"/>
    </source>
</evidence>
<dbReference type="CDD" id="cd05325">
    <property type="entry name" value="carb_red_sniffer_like_SDR_c"/>
    <property type="match status" value="1"/>
</dbReference>
<dbReference type="AlphaFoldDB" id="G4T7T2"/>
<dbReference type="OMA" id="EHYTKAG"/>
<dbReference type="InterPro" id="IPR002347">
    <property type="entry name" value="SDR_fam"/>
</dbReference>
<dbReference type="InterPro" id="IPR020904">
    <property type="entry name" value="Sc_DH/Rdtase_CS"/>
</dbReference>
<dbReference type="PANTHER" id="PTHR43544:SF7">
    <property type="entry name" value="NADB-LER2"/>
    <property type="match status" value="1"/>
</dbReference>
<protein>
    <submittedName>
        <fullName evidence="4">Related to ketoreductase</fullName>
    </submittedName>
</protein>
<dbReference type="FunCoup" id="G4T7T2">
    <property type="interactions" value="91"/>
</dbReference>
<keyword evidence="3" id="KW-0560">Oxidoreductase</keyword>
<proteinExistence type="inferred from homology"/>
<dbReference type="GO" id="GO:0005737">
    <property type="term" value="C:cytoplasm"/>
    <property type="evidence" value="ECO:0007669"/>
    <property type="project" value="TreeGrafter"/>
</dbReference>
<dbReference type="OrthoDB" id="9876299at2759"/>
<sequence length="211" mass="22533">MPVWLITGASRGIGLGFVQALAQDPENAVLATCRSPEEAVELQDIASASEDLINLVQLDHENADSCRVAAEQAEELLGELPIDYIINNAAFAFGPTMVYQTFYKFLMKSERPVVVNISSGAASIAMDLGPSAGAYSVSKAALNMLTYKLAKENPKAIIVSISPGWVKTDMGGSGAQIEVADSVRSMIKLIQGLKPQDSGLFLNREGKPLPY</sequence>
<dbReference type="SUPFAM" id="SSF51735">
    <property type="entry name" value="NAD(P)-binding Rossmann-fold domains"/>
    <property type="match status" value="1"/>
</dbReference>
<organism evidence="4 5">
    <name type="scientific">Serendipita indica (strain DSM 11827)</name>
    <name type="common">Root endophyte fungus</name>
    <name type="synonym">Piriformospora indica</name>
    <dbReference type="NCBI Taxonomy" id="1109443"/>
    <lineage>
        <taxon>Eukaryota</taxon>
        <taxon>Fungi</taxon>
        <taxon>Dikarya</taxon>
        <taxon>Basidiomycota</taxon>
        <taxon>Agaricomycotina</taxon>
        <taxon>Agaricomycetes</taxon>
        <taxon>Sebacinales</taxon>
        <taxon>Serendipitaceae</taxon>
        <taxon>Serendipita</taxon>
    </lineage>
</organism>
<comment type="caution">
    <text evidence="4">The sequence shown here is derived from an EMBL/GenBank/DDBJ whole genome shotgun (WGS) entry which is preliminary data.</text>
</comment>
<accession>G4T7T2</accession>
<evidence type="ECO:0000256" key="3">
    <source>
        <dbReference type="ARBA" id="ARBA00023002"/>
    </source>
</evidence>
<dbReference type="PANTHER" id="PTHR43544">
    <property type="entry name" value="SHORT-CHAIN DEHYDROGENASE/REDUCTASE"/>
    <property type="match status" value="1"/>
</dbReference>
<dbReference type="InterPro" id="IPR051468">
    <property type="entry name" value="Fungal_SecMetab_SDRs"/>
</dbReference>
<evidence type="ECO:0000256" key="2">
    <source>
        <dbReference type="ARBA" id="ARBA00022857"/>
    </source>
</evidence>
<keyword evidence="2" id="KW-0521">NADP</keyword>
<dbReference type="eggNOG" id="KOG1611">
    <property type="taxonomic scope" value="Eukaryota"/>
</dbReference>
<dbReference type="PRINTS" id="PR00081">
    <property type="entry name" value="GDHRDH"/>
</dbReference>
<dbReference type="InterPro" id="IPR036291">
    <property type="entry name" value="NAD(P)-bd_dom_sf"/>
</dbReference>
<dbReference type="Pfam" id="PF00106">
    <property type="entry name" value="adh_short"/>
    <property type="match status" value="2"/>
</dbReference>
<reference evidence="4 5" key="1">
    <citation type="journal article" date="2011" name="PLoS Pathog.">
        <title>Endophytic Life Strategies Decoded by Genome and Transcriptome Analyses of the Mutualistic Root Symbiont Piriformospora indica.</title>
        <authorList>
            <person name="Zuccaro A."/>
            <person name="Lahrmann U."/>
            <person name="Guldener U."/>
            <person name="Langen G."/>
            <person name="Pfiffi S."/>
            <person name="Biedenkopf D."/>
            <person name="Wong P."/>
            <person name="Samans B."/>
            <person name="Grimm C."/>
            <person name="Basiewicz M."/>
            <person name="Murat C."/>
            <person name="Martin F."/>
            <person name="Kogel K.H."/>
        </authorList>
    </citation>
    <scope>NUCLEOTIDE SEQUENCE [LARGE SCALE GENOMIC DNA]</scope>
    <source>
        <strain evidence="4 5">DSM 11827</strain>
    </source>
</reference>
<evidence type="ECO:0000313" key="4">
    <source>
        <dbReference type="EMBL" id="CCA67370.1"/>
    </source>
</evidence>
<comment type="similarity">
    <text evidence="1">Belongs to the short-chain dehydrogenases/reductases (SDR) family.</text>
</comment>
<dbReference type="Proteomes" id="UP000007148">
    <property type="component" value="Unassembled WGS sequence"/>
</dbReference>
<dbReference type="PROSITE" id="PS00061">
    <property type="entry name" value="ADH_SHORT"/>
    <property type="match status" value="1"/>
</dbReference>
<dbReference type="InParanoid" id="G4T7T2"/>
<keyword evidence="5" id="KW-1185">Reference proteome</keyword>
<dbReference type="EMBL" id="CAFZ01000013">
    <property type="protein sequence ID" value="CCA67370.1"/>
    <property type="molecule type" value="Genomic_DNA"/>
</dbReference>
<name>G4T7T2_SERID</name>
<dbReference type="HOGENOM" id="CLU_010194_9_1_1"/>
<dbReference type="Gene3D" id="3.40.50.720">
    <property type="entry name" value="NAD(P)-binding Rossmann-like Domain"/>
    <property type="match status" value="2"/>
</dbReference>
<gene>
    <name evidence="4" type="ORF">PIIN_01201</name>
</gene>
<dbReference type="GO" id="GO:0016491">
    <property type="term" value="F:oxidoreductase activity"/>
    <property type="evidence" value="ECO:0007669"/>
    <property type="project" value="UniProtKB-KW"/>
</dbReference>